<dbReference type="InterPro" id="IPR010971">
    <property type="entry name" value="UbiH/COQ6"/>
</dbReference>
<comment type="similarity">
    <text evidence="3">Belongs to the UbiH/COQ6 family.</text>
</comment>
<keyword evidence="7" id="KW-0503">Monooxygenase</keyword>
<evidence type="ECO:0000313" key="9">
    <source>
        <dbReference type="Proteomes" id="UP000066624"/>
    </source>
</evidence>
<dbReference type="OrthoDB" id="9769565at2"/>
<organism evidence="8 9">
    <name type="scientific">Wenzhouxiangella marina</name>
    <dbReference type="NCBI Taxonomy" id="1579979"/>
    <lineage>
        <taxon>Bacteria</taxon>
        <taxon>Pseudomonadati</taxon>
        <taxon>Pseudomonadota</taxon>
        <taxon>Gammaproteobacteria</taxon>
        <taxon>Chromatiales</taxon>
        <taxon>Wenzhouxiangellaceae</taxon>
        <taxon>Wenzhouxiangella</taxon>
    </lineage>
</organism>
<dbReference type="RefSeq" id="WP_049725057.1">
    <property type="nucleotide sequence ID" value="NZ_CP012154.1"/>
</dbReference>
<accession>A0A0K0XUQ9</accession>
<evidence type="ECO:0000256" key="5">
    <source>
        <dbReference type="ARBA" id="ARBA00022827"/>
    </source>
</evidence>
<dbReference type="UniPathway" id="UPA00232"/>
<dbReference type="STRING" id="1579979.WM2015_1041"/>
<dbReference type="Gene3D" id="3.50.50.60">
    <property type="entry name" value="FAD/NAD(P)-binding domain"/>
    <property type="match status" value="2"/>
</dbReference>
<dbReference type="PANTHER" id="PTHR43876:SF8">
    <property type="entry name" value="2-OCTAPRENYL-6-METHOXYPHENOL HYDROXYLASE"/>
    <property type="match status" value="1"/>
</dbReference>
<keyword evidence="9" id="KW-1185">Reference proteome</keyword>
<dbReference type="SUPFAM" id="SSF51905">
    <property type="entry name" value="FAD/NAD(P)-binding domain"/>
    <property type="match status" value="1"/>
</dbReference>
<dbReference type="PRINTS" id="PR00420">
    <property type="entry name" value="RNGMNOXGNASE"/>
</dbReference>
<evidence type="ECO:0000256" key="7">
    <source>
        <dbReference type="ARBA" id="ARBA00023033"/>
    </source>
</evidence>
<evidence type="ECO:0000256" key="4">
    <source>
        <dbReference type="ARBA" id="ARBA00022630"/>
    </source>
</evidence>
<dbReference type="EMBL" id="CP012154">
    <property type="protein sequence ID" value="AKS41418.1"/>
    <property type="molecule type" value="Genomic_DNA"/>
</dbReference>
<keyword evidence="5" id="KW-0274">FAD</keyword>
<comment type="cofactor">
    <cofactor evidence="1">
        <name>FAD</name>
        <dbReference type="ChEBI" id="CHEBI:57692"/>
    </cofactor>
</comment>
<evidence type="ECO:0000256" key="3">
    <source>
        <dbReference type="ARBA" id="ARBA00005349"/>
    </source>
</evidence>
<protein>
    <submittedName>
        <fullName evidence="8">2-polyprenyl-6-methoxyphenol 4-hydroxylase</fullName>
    </submittedName>
</protein>
<dbReference type="KEGG" id="wma:WM2015_1041"/>
<evidence type="ECO:0000313" key="8">
    <source>
        <dbReference type="EMBL" id="AKS41418.1"/>
    </source>
</evidence>
<dbReference type="Pfam" id="PF01494">
    <property type="entry name" value="FAD_binding_3"/>
    <property type="match status" value="1"/>
</dbReference>
<sequence>MSDRFDVVIVGGGLVGATAAVALASAGRRVAVVEAQARQADHQPSHDDRTLVINAASLNVLARLDLLPEASVRMPIERIDITRAGGFGHLHLEARDYGREQFGQVIVARELGNRALAALTSNDSISEFCPARLADWQESGDGLEVELDDGRRLHTRLLVGADGNASKVRERAALRCQRAPYGQSAMIFNVLPERSPAGTAYERFTPRGPLALLPQPAGRVGVVWIDRDEGIDQAMELDDSTLCEQLGERFGPALGRFTRPGKRARYPLVRQRTAWPVAERVVLIGNAANAVHPVSAQGFNLGLRDVAGLVDALAGLDDPGNAAALRDYARTRQPDQDATVRYTDTLARAFTNPSGLARLATGLGLAAHAGLPGLRGRLVHAAMGFRQPVPSLAQPIEEQA</sequence>
<gene>
    <name evidence="8" type="ORF">WM2015_1041</name>
</gene>
<dbReference type="InterPro" id="IPR036188">
    <property type="entry name" value="FAD/NAD-bd_sf"/>
</dbReference>
<evidence type="ECO:0000256" key="1">
    <source>
        <dbReference type="ARBA" id="ARBA00001974"/>
    </source>
</evidence>
<dbReference type="PANTHER" id="PTHR43876">
    <property type="entry name" value="UBIQUINONE BIOSYNTHESIS MONOOXYGENASE COQ6, MITOCHONDRIAL"/>
    <property type="match status" value="1"/>
</dbReference>
<proteinExistence type="inferred from homology"/>
<dbReference type="AlphaFoldDB" id="A0A0K0XUQ9"/>
<dbReference type="GO" id="GO:0071949">
    <property type="term" value="F:FAD binding"/>
    <property type="evidence" value="ECO:0007669"/>
    <property type="project" value="InterPro"/>
</dbReference>
<keyword evidence="6" id="KW-0560">Oxidoreductase</keyword>
<dbReference type="NCBIfam" id="TIGR01988">
    <property type="entry name" value="Ubi-OHases"/>
    <property type="match status" value="1"/>
</dbReference>
<name>A0A0K0XUQ9_9GAMM</name>
<dbReference type="Proteomes" id="UP000066624">
    <property type="component" value="Chromosome"/>
</dbReference>
<comment type="pathway">
    <text evidence="2">Cofactor biosynthesis; ubiquinone biosynthesis.</text>
</comment>
<dbReference type="InterPro" id="IPR051205">
    <property type="entry name" value="UbiH/COQ6_monooxygenase"/>
</dbReference>
<keyword evidence="4" id="KW-0285">Flavoprotein</keyword>
<dbReference type="PATRIC" id="fig|1579979.3.peg.1064"/>
<evidence type="ECO:0000256" key="6">
    <source>
        <dbReference type="ARBA" id="ARBA00023002"/>
    </source>
</evidence>
<dbReference type="GO" id="GO:0006744">
    <property type="term" value="P:ubiquinone biosynthetic process"/>
    <property type="evidence" value="ECO:0007669"/>
    <property type="project" value="UniProtKB-UniPathway"/>
</dbReference>
<dbReference type="InterPro" id="IPR002938">
    <property type="entry name" value="FAD-bd"/>
</dbReference>
<evidence type="ECO:0000256" key="2">
    <source>
        <dbReference type="ARBA" id="ARBA00004749"/>
    </source>
</evidence>
<reference evidence="8 9" key="1">
    <citation type="submission" date="2015-07" db="EMBL/GenBank/DDBJ databases">
        <authorList>
            <person name="Noorani M."/>
        </authorList>
    </citation>
    <scope>NUCLEOTIDE SEQUENCE [LARGE SCALE GENOMIC DNA]</scope>
    <source>
        <strain evidence="8 9">KCTC 42284</strain>
    </source>
</reference>
<dbReference type="GO" id="GO:0008681">
    <property type="term" value="F:2-octaprenyl-6-methoxyphenol hydroxylase activity"/>
    <property type="evidence" value="ECO:0007669"/>
    <property type="project" value="TreeGrafter"/>
</dbReference>